<keyword evidence="3" id="KW-1185">Reference proteome</keyword>
<dbReference type="HOGENOM" id="CLU_1289054_0_0_1"/>
<evidence type="ECO:0000313" key="3">
    <source>
        <dbReference type="Proteomes" id="UP000053424"/>
    </source>
</evidence>
<reference evidence="3" key="2">
    <citation type="submission" date="2015-01" db="EMBL/GenBank/DDBJ databases">
        <title>Evolutionary Origins and Diversification of the Mycorrhizal Mutualists.</title>
        <authorList>
            <consortium name="DOE Joint Genome Institute"/>
            <consortium name="Mycorrhizal Genomics Consortium"/>
            <person name="Kohler A."/>
            <person name="Kuo A."/>
            <person name="Nagy L.G."/>
            <person name="Floudas D."/>
            <person name="Copeland A."/>
            <person name="Barry K.W."/>
            <person name="Cichocki N."/>
            <person name="Veneault-Fourrey C."/>
            <person name="LaButti K."/>
            <person name="Lindquist E.A."/>
            <person name="Lipzen A."/>
            <person name="Lundell T."/>
            <person name="Morin E."/>
            <person name="Murat C."/>
            <person name="Riley R."/>
            <person name="Ohm R."/>
            <person name="Sun H."/>
            <person name="Tunlid A."/>
            <person name="Henrissat B."/>
            <person name="Grigoriev I.V."/>
            <person name="Hibbett D.S."/>
            <person name="Martin F."/>
        </authorList>
    </citation>
    <scope>NUCLEOTIDE SEQUENCE [LARGE SCALE GENOMIC DNA]</scope>
    <source>
        <strain evidence="3">h7</strain>
    </source>
</reference>
<feature type="compositionally biased region" description="Polar residues" evidence="1">
    <location>
        <begin position="48"/>
        <end position="61"/>
    </location>
</feature>
<dbReference type="AlphaFoldDB" id="A0A0C2Y8P8"/>
<accession>A0A0C2Y8P8</accession>
<dbReference type="Proteomes" id="UP000053424">
    <property type="component" value="Unassembled WGS sequence"/>
</dbReference>
<gene>
    <name evidence="2" type="ORF">M413DRAFT_13360</name>
</gene>
<reference evidence="2 3" key="1">
    <citation type="submission" date="2014-04" db="EMBL/GenBank/DDBJ databases">
        <authorList>
            <consortium name="DOE Joint Genome Institute"/>
            <person name="Kuo A."/>
            <person name="Gay G."/>
            <person name="Dore J."/>
            <person name="Kohler A."/>
            <person name="Nagy L.G."/>
            <person name="Floudas D."/>
            <person name="Copeland A."/>
            <person name="Barry K.W."/>
            <person name="Cichocki N."/>
            <person name="Veneault-Fourrey C."/>
            <person name="LaButti K."/>
            <person name="Lindquist E.A."/>
            <person name="Lipzen A."/>
            <person name="Lundell T."/>
            <person name="Morin E."/>
            <person name="Murat C."/>
            <person name="Sun H."/>
            <person name="Tunlid A."/>
            <person name="Henrissat B."/>
            <person name="Grigoriev I.V."/>
            <person name="Hibbett D.S."/>
            <person name="Martin F."/>
            <person name="Nordberg H.P."/>
            <person name="Cantor M.N."/>
            <person name="Hua S.X."/>
        </authorList>
    </citation>
    <scope>NUCLEOTIDE SEQUENCE [LARGE SCALE GENOMIC DNA]</scope>
    <source>
        <strain evidence="3">h7</strain>
    </source>
</reference>
<organism evidence="2 3">
    <name type="scientific">Hebeloma cylindrosporum</name>
    <dbReference type="NCBI Taxonomy" id="76867"/>
    <lineage>
        <taxon>Eukaryota</taxon>
        <taxon>Fungi</taxon>
        <taxon>Dikarya</taxon>
        <taxon>Basidiomycota</taxon>
        <taxon>Agaricomycotina</taxon>
        <taxon>Agaricomycetes</taxon>
        <taxon>Agaricomycetidae</taxon>
        <taxon>Agaricales</taxon>
        <taxon>Agaricineae</taxon>
        <taxon>Hymenogastraceae</taxon>
        <taxon>Hebeloma</taxon>
    </lineage>
</organism>
<proteinExistence type="predicted"/>
<protein>
    <submittedName>
        <fullName evidence="2">Uncharacterized protein</fullName>
    </submittedName>
</protein>
<feature type="region of interest" description="Disordered" evidence="1">
    <location>
        <begin position="17"/>
        <end position="71"/>
    </location>
</feature>
<dbReference type="EMBL" id="KN831797">
    <property type="protein sequence ID" value="KIM37412.1"/>
    <property type="molecule type" value="Genomic_DNA"/>
</dbReference>
<sequence>MSYHYKSPLQVLAYEDQGNNHNNSQASPIQNSPSGNAFNLEQVGTPPGSATASTFDRSSAPNGGHQVSYPANLGQPLQQGYPLAPGPQQPSHYNGYNAYNQYSPGPQVSNNNFANQAYENQGPAFVNAQPTFRLRPGDPATAHLARGHGNVVNKNSFGVTHTVRTVIHGKPQHAVSSQQRTPINAKPIFDAPEGANVENKGSFGVEFDDVIEYK</sequence>
<evidence type="ECO:0000313" key="2">
    <source>
        <dbReference type="EMBL" id="KIM37412.1"/>
    </source>
</evidence>
<feature type="compositionally biased region" description="Polar residues" evidence="1">
    <location>
        <begin position="17"/>
        <end position="39"/>
    </location>
</feature>
<evidence type="ECO:0000256" key="1">
    <source>
        <dbReference type="SAM" id="MobiDB-lite"/>
    </source>
</evidence>
<name>A0A0C2Y8P8_HEBCY</name>